<gene>
    <name evidence="1" type="ORF">CKO42_20580</name>
</gene>
<protein>
    <recommendedName>
        <fullName evidence="3">Flagellar assembly protein T N-terminal domain-containing protein</fullName>
    </recommendedName>
</protein>
<dbReference type="EMBL" id="NRRY01000048">
    <property type="protein sequence ID" value="MBK1620783.1"/>
    <property type="molecule type" value="Genomic_DNA"/>
</dbReference>
<evidence type="ECO:0008006" key="3">
    <source>
        <dbReference type="Google" id="ProtNLM"/>
    </source>
</evidence>
<dbReference type="AlphaFoldDB" id="A0A9X0WC09"/>
<evidence type="ECO:0000313" key="1">
    <source>
        <dbReference type="EMBL" id="MBK1620783.1"/>
    </source>
</evidence>
<name>A0A9X0WC09_9GAMM</name>
<accession>A0A9X0WC09</accession>
<keyword evidence="2" id="KW-1185">Reference proteome</keyword>
<sequence>MMASMRKRADGWSRRLLLQGMIYLLCGLSLVLPGPVFAQETIVVTAEGLADPNADTYARDKGLLIDDLRRDARRQAIEKAVGVFVEGSTLVENYVLINDRVLSESKGLIKRVIKESKPWLGEDGFVHMLVKAEVYLGGVEEALKTMSRQSRISYIREYGNPRISVAVLAQDADRGSRQTRSDIAENLLKERISAFGYRVWSEDVTQALKTEMMESSALSNQTQTTVSVSHLKAADFSIIGRVRFDVREVRLSSSGIRLKKHLITSWTVKCVNNNTGEEIYFNNKIPRHNSWPTEDQALEDVGRMIGQEFSKDFFESHLVQPSHLFELRVIGLPSYDIGVLLKKEMIGLRPFLDVSLRNYSTHGLTSYEVNFAGGQDSFAQTINSAVIIPLNAKFGSEVFSVDTLARDVVTLVFQSDKNEQELVSEFNSKPPAALADASPARIAHVARNEATLKKVEMINPDAVAFLTEQRDGGSNAAVINEINNF</sequence>
<reference evidence="1 2" key="1">
    <citation type="journal article" date="2020" name="Microorganisms">
        <title>Osmotic Adaptation and Compatible Solute Biosynthesis of Phototrophic Bacteria as Revealed from Genome Analyses.</title>
        <authorList>
            <person name="Imhoff J.F."/>
            <person name="Rahn T."/>
            <person name="Kunzel S."/>
            <person name="Keller A."/>
            <person name="Neulinger S.C."/>
        </authorList>
    </citation>
    <scope>NUCLEOTIDE SEQUENCE [LARGE SCALE GENOMIC DNA]</scope>
    <source>
        <strain evidence="1 2">DSM 25653</strain>
    </source>
</reference>
<comment type="caution">
    <text evidence="1">The sequence shown here is derived from an EMBL/GenBank/DDBJ whole genome shotgun (WGS) entry which is preliminary data.</text>
</comment>
<proteinExistence type="predicted"/>
<evidence type="ECO:0000313" key="2">
    <source>
        <dbReference type="Proteomes" id="UP001138768"/>
    </source>
</evidence>
<dbReference type="Proteomes" id="UP001138768">
    <property type="component" value="Unassembled WGS sequence"/>
</dbReference>
<organism evidence="1 2">
    <name type="scientific">Lamprobacter modestohalophilus</name>
    <dbReference type="NCBI Taxonomy" id="1064514"/>
    <lineage>
        <taxon>Bacteria</taxon>
        <taxon>Pseudomonadati</taxon>
        <taxon>Pseudomonadota</taxon>
        <taxon>Gammaproteobacteria</taxon>
        <taxon>Chromatiales</taxon>
        <taxon>Chromatiaceae</taxon>
        <taxon>Lamprobacter</taxon>
    </lineage>
</organism>